<feature type="domain" description="Peptidase M20 dimerisation" evidence="4">
    <location>
        <begin position="190"/>
        <end position="289"/>
    </location>
</feature>
<evidence type="ECO:0000313" key="6">
    <source>
        <dbReference type="Proteomes" id="UP001304071"/>
    </source>
</evidence>
<evidence type="ECO:0000256" key="2">
    <source>
        <dbReference type="ARBA" id="ARBA00022801"/>
    </source>
</evidence>
<sequence length="388" mass="41595">MSDTNKMMTFVSEWLQEQYEPMRQLLQELVDIDSYSLNEPGRLAVAQRVIKQLTDAGIDAALLTDHETYAVKACVGDPSAAPVVLSGHMDTVFPTGEVLKRPYTEQDGKAMGPGVTDMKAGIVMNCFILQAFHHYQMASGKTLPLQLMLLATTDEEIGSPQGRHVIYQHVEGAKAVFNAEPGRISGNVVNARKGGATYTFEVTGRAAHAGVSHQDGISAIGILADLIQKLHALTDYDAGITTNVGVISGGTTPNTVAQYASAKLDVRYLTATQGEWLEEQITQCVTAAQRANSTIAWHKNAGFVPFEEPMSRSLLSLYKEEALALGITVDGEFTGGCSDAGWTSSMGIPTLCATGPVGGYAHTEREFCDLTTFVPRALIVARCCCAIG</sequence>
<dbReference type="Pfam" id="PF07687">
    <property type="entry name" value="M20_dimer"/>
    <property type="match status" value="1"/>
</dbReference>
<evidence type="ECO:0000256" key="3">
    <source>
        <dbReference type="ARBA" id="ARBA00023285"/>
    </source>
</evidence>
<keyword evidence="2" id="KW-0378">Hydrolase</keyword>
<dbReference type="Gene3D" id="3.40.630.10">
    <property type="entry name" value="Zn peptidases"/>
    <property type="match status" value="1"/>
</dbReference>
<dbReference type="SUPFAM" id="SSF55031">
    <property type="entry name" value="Bacterial exopeptidase dimerisation domain"/>
    <property type="match status" value="1"/>
</dbReference>
<evidence type="ECO:0000259" key="4">
    <source>
        <dbReference type="Pfam" id="PF07687"/>
    </source>
</evidence>
<dbReference type="PIRSF" id="PIRSF037238">
    <property type="entry name" value="Carboxypeptidase_G2"/>
    <property type="match status" value="1"/>
</dbReference>
<dbReference type="SUPFAM" id="SSF53187">
    <property type="entry name" value="Zn-dependent exopeptidases"/>
    <property type="match status" value="1"/>
</dbReference>
<dbReference type="InterPro" id="IPR002933">
    <property type="entry name" value="Peptidase_M20"/>
</dbReference>
<gene>
    <name evidence="5" type="ORF">R8Z52_08255</name>
</gene>
<dbReference type="Pfam" id="PF01546">
    <property type="entry name" value="Peptidase_M20"/>
    <property type="match status" value="1"/>
</dbReference>
<dbReference type="InterPro" id="IPR017150">
    <property type="entry name" value="Pept_M20_glutamate_carboxypep"/>
</dbReference>
<accession>A0ABZ0QFC1</accession>
<name>A0ABZ0QFC1_9VIBR</name>
<proteinExistence type="predicted"/>
<dbReference type="RefSeq" id="WP_261895641.1">
    <property type="nucleotide sequence ID" value="NZ_AP024895.1"/>
</dbReference>
<dbReference type="InterPro" id="IPR036264">
    <property type="entry name" value="Bact_exopeptidase_dim_dom"/>
</dbReference>
<evidence type="ECO:0000313" key="5">
    <source>
        <dbReference type="EMBL" id="WPC75177.1"/>
    </source>
</evidence>
<dbReference type="Proteomes" id="UP001304071">
    <property type="component" value="Chromosome 1"/>
</dbReference>
<dbReference type="EMBL" id="CP138203">
    <property type="protein sequence ID" value="WPC75177.1"/>
    <property type="molecule type" value="Genomic_DNA"/>
</dbReference>
<dbReference type="PANTHER" id="PTHR43808:SF9">
    <property type="entry name" value="BLL0789 PROTEIN"/>
    <property type="match status" value="1"/>
</dbReference>
<protein>
    <submittedName>
        <fullName evidence="5">M20 family metallopeptidase</fullName>
    </submittedName>
</protein>
<keyword evidence="1" id="KW-0479">Metal-binding</keyword>
<keyword evidence="3" id="KW-0170">Cobalt</keyword>
<keyword evidence="6" id="KW-1185">Reference proteome</keyword>
<organism evidence="5 6">
    <name type="scientific">Vibrio porteresiae DSM 19223</name>
    <dbReference type="NCBI Taxonomy" id="1123496"/>
    <lineage>
        <taxon>Bacteria</taxon>
        <taxon>Pseudomonadati</taxon>
        <taxon>Pseudomonadota</taxon>
        <taxon>Gammaproteobacteria</taxon>
        <taxon>Vibrionales</taxon>
        <taxon>Vibrionaceae</taxon>
        <taxon>Vibrio</taxon>
    </lineage>
</organism>
<dbReference type="Gene3D" id="3.30.70.360">
    <property type="match status" value="1"/>
</dbReference>
<dbReference type="PANTHER" id="PTHR43808">
    <property type="entry name" value="ACETYLORNITHINE DEACETYLASE"/>
    <property type="match status" value="1"/>
</dbReference>
<reference evidence="5 6" key="1">
    <citation type="submission" date="2023-11" db="EMBL/GenBank/DDBJ databases">
        <title>Plant-associative lifestyle of Vibrio porteresiae and its evolutionary dynamics.</title>
        <authorList>
            <person name="Rameshkumar N."/>
            <person name="Kirti K."/>
        </authorList>
    </citation>
    <scope>NUCLEOTIDE SEQUENCE [LARGE SCALE GENOMIC DNA]</scope>
    <source>
        <strain evidence="5 6">MSSRF30</strain>
    </source>
</reference>
<dbReference type="InterPro" id="IPR011650">
    <property type="entry name" value="Peptidase_M20_dimer"/>
</dbReference>
<evidence type="ECO:0000256" key="1">
    <source>
        <dbReference type="ARBA" id="ARBA00022723"/>
    </source>
</evidence>
<dbReference type="InterPro" id="IPR050072">
    <property type="entry name" value="Peptidase_M20A"/>
</dbReference>
<dbReference type="CDD" id="cd03885">
    <property type="entry name" value="M20_CPDG2"/>
    <property type="match status" value="1"/>
</dbReference>